<keyword evidence="4" id="KW-0732">Signal</keyword>
<comment type="caution">
    <text evidence="6">The sequence shown here is derived from an EMBL/GenBank/DDBJ whole genome shotgun (WGS) entry which is preliminary data.</text>
</comment>
<evidence type="ECO:0000313" key="6">
    <source>
        <dbReference type="EMBL" id="GAA5510104.1"/>
    </source>
</evidence>
<evidence type="ECO:0000256" key="3">
    <source>
        <dbReference type="SAM" id="MobiDB-lite"/>
    </source>
</evidence>
<dbReference type="Gene3D" id="3.30.1120.10">
    <property type="match status" value="1"/>
</dbReference>
<keyword evidence="2" id="KW-0378">Hydrolase</keyword>
<dbReference type="Pfam" id="PF14707">
    <property type="entry name" value="Sulfatase_C"/>
    <property type="match status" value="1"/>
</dbReference>
<feature type="region of interest" description="Disordered" evidence="3">
    <location>
        <begin position="473"/>
        <end position="507"/>
    </location>
</feature>
<accession>A0ABP9VY90</accession>
<feature type="signal peptide" evidence="4">
    <location>
        <begin position="1"/>
        <end position="25"/>
    </location>
</feature>
<feature type="compositionally biased region" description="Basic and acidic residues" evidence="3">
    <location>
        <begin position="493"/>
        <end position="507"/>
    </location>
</feature>
<feature type="domain" description="Sulfatase N-terminal" evidence="5">
    <location>
        <begin position="32"/>
        <end position="358"/>
    </location>
</feature>
<evidence type="ECO:0000259" key="5">
    <source>
        <dbReference type="Pfam" id="PF00884"/>
    </source>
</evidence>
<feature type="compositionally biased region" description="Basic and acidic residues" evidence="3">
    <location>
        <begin position="473"/>
        <end position="482"/>
    </location>
</feature>
<comment type="similarity">
    <text evidence="1">Belongs to the sulfatase family.</text>
</comment>
<dbReference type="Proteomes" id="UP001416858">
    <property type="component" value="Unassembled WGS sequence"/>
</dbReference>
<feature type="chain" id="PRO_5046930274" evidence="4">
    <location>
        <begin position="26"/>
        <end position="507"/>
    </location>
</feature>
<dbReference type="InterPro" id="IPR017850">
    <property type="entry name" value="Alkaline_phosphatase_core_sf"/>
</dbReference>
<dbReference type="Gene3D" id="3.40.720.10">
    <property type="entry name" value="Alkaline Phosphatase, subunit A"/>
    <property type="match status" value="1"/>
</dbReference>
<dbReference type="SUPFAM" id="SSF53649">
    <property type="entry name" value="Alkaline phosphatase-like"/>
    <property type="match status" value="1"/>
</dbReference>
<dbReference type="CDD" id="cd16026">
    <property type="entry name" value="GALNS_like"/>
    <property type="match status" value="1"/>
</dbReference>
<organism evidence="6 7">
    <name type="scientific">Novipirellula caenicola</name>
    <dbReference type="NCBI Taxonomy" id="1536901"/>
    <lineage>
        <taxon>Bacteria</taxon>
        <taxon>Pseudomonadati</taxon>
        <taxon>Planctomycetota</taxon>
        <taxon>Planctomycetia</taxon>
        <taxon>Pirellulales</taxon>
        <taxon>Pirellulaceae</taxon>
        <taxon>Novipirellula</taxon>
    </lineage>
</organism>
<evidence type="ECO:0000313" key="7">
    <source>
        <dbReference type="Proteomes" id="UP001416858"/>
    </source>
</evidence>
<evidence type="ECO:0000256" key="1">
    <source>
        <dbReference type="ARBA" id="ARBA00008779"/>
    </source>
</evidence>
<protein>
    <submittedName>
        <fullName evidence="6">N-acetylgalactosamine-6-O-sulfatase</fullName>
    </submittedName>
</protein>
<dbReference type="RefSeq" id="WP_345687731.1">
    <property type="nucleotide sequence ID" value="NZ_BAABRO010000019.1"/>
</dbReference>
<evidence type="ECO:0000256" key="4">
    <source>
        <dbReference type="SAM" id="SignalP"/>
    </source>
</evidence>
<dbReference type="Pfam" id="PF00884">
    <property type="entry name" value="Sulfatase"/>
    <property type="match status" value="1"/>
</dbReference>
<dbReference type="InterPro" id="IPR050738">
    <property type="entry name" value="Sulfatase"/>
</dbReference>
<gene>
    <name evidence="6" type="ORF">Rcae01_05610</name>
</gene>
<reference evidence="6 7" key="1">
    <citation type="submission" date="2024-02" db="EMBL/GenBank/DDBJ databases">
        <title>Rhodopirellula caenicola NBRC 110016.</title>
        <authorList>
            <person name="Ichikawa N."/>
            <person name="Katano-Makiyama Y."/>
            <person name="Hidaka K."/>
        </authorList>
    </citation>
    <scope>NUCLEOTIDE SEQUENCE [LARGE SCALE GENOMIC DNA]</scope>
    <source>
        <strain evidence="6 7">NBRC 110016</strain>
    </source>
</reference>
<dbReference type="PANTHER" id="PTHR42693:SF53">
    <property type="entry name" value="ENDO-4-O-SULFATASE"/>
    <property type="match status" value="1"/>
</dbReference>
<dbReference type="InterPro" id="IPR000917">
    <property type="entry name" value="Sulfatase_N"/>
</dbReference>
<dbReference type="EMBL" id="BAABRO010000019">
    <property type="protein sequence ID" value="GAA5510104.1"/>
    <property type="molecule type" value="Genomic_DNA"/>
</dbReference>
<keyword evidence="7" id="KW-1185">Reference proteome</keyword>
<proteinExistence type="inferred from homology"/>
<sequence>MKRLAIPFVCFLFLWTFLPVPPALAQTQTAPPNIVVIFIDDMGYADIQPFGDTKYPTPNLDRMAAEGRRFTDFVVSSAVCSASRSALMTGCYHRRIGISGALGPKSEIGISEAETTLAEVCKSKGYATAIFGKWHLGHHPKFLPTAHGFDHYYGIPYSNDMWPLHPDFLAKRRKNPAAKSPWPKLPMISATRGEGYEIVNPDIQPEDQEQMTKQFTQRAVDFIQTNAKQPFFLYLPHPMVHVPLYVSDDFKGKSGQGIFGDVVMEVDWSVGQIMNAIESINAAENTLVIFTSDNGPWLSYGTHAGSAGPLREGKGTMFEGGYREPTLMWWKGKIPAGTTCDKLCSSIDVLPTIAKLIGAEVPNDASQTIDGKDIRPLMFGEANASSPHDAFYCYYSGGELHAVRNERFKLTFPHRYRTLAGRDGGDGGTPAAYEMTTIGLSLFDLDNDVAETTDVKDKFPEVVKELQAAAERARDDLGDKLTSRKGSGLRSHGKLDAGDERLPLDWN</sequence>
<name>A0ABP9VY90_9BACT</name>
<evidence type="ECO:0000256" key="2">
    <source>
        <dbReference type="ARBA" id="ARBA00022801"/>
    </source>
</evidence>
<dbReference type="PANTHER" id="PTHR42693">
    <property type="entry name" value="ARYLSULFATASE FAMILY MEMBER"/>
    <property type="match status" value="1"/>
</dbReference>